<name>A0AAE8EMG2_9GAMM</name>
<feature type="domain" description="Solute-binding protein family 3/N-terminal" evidence="5">
    <location>
        <begin position="28"/>
        <end position="249"/>
    </location>
</feature>
<evidence type="ECO:0000256" key="3">
    <source>
        <dbReference type="SAM" id="MobiDB-lite"/>
    </source>
</evidence>
<protein>
    <submittedName>
        <fullName evidence="6">Polar amino acid ABC transporter substrate-binding protein</fullName>
    </submittedName>
</protein>
<dbReference type="PANTHER" id="PTHR35936">
    <property type="entry name" value="MEMBRANE-BOUND LYTIC MUREIN TRANSGLYCOSYLASE F"/>
    <property type="match status" value="1"/>
</dbReference>
<reference evidence="6 7" key="1">
    <citation type="submission" date="2016-09" db="EMBL/GenBank/DDBJ databases">
        <authorList>
            <person name="Doonan J."/>
            <person name="Pachebat J.A."/>
            <person name="Golyshin P.N."/>
            <person name="Denman S."/>
            <person name="Mcdonald J.E."/>
        </authorList>
    </citation>
    <scope>NUCLEOTIDE SEQUENCE [LARGE SCALE GENOMIC DNA]</scope>
    <source>
        <strain evidence="6 7">FRB141</strain>
    </source>
</reference>
<dbReference type="Gene3D" id="3.40.190.10">
    <property type="entry name" value="Periplasmic binding protein-like II"/>
    <property type="match status" value="2"/>
</dbReference>
<sequence length="292" mass="31538">MKINIKIASLMIAGVCFFSYAQADDLPPLKVALDGTFAPHAMPKMGGGIEGFNVDLANEVAKKMGRRINIIAAQFSGLIPAMQAGTYDFIVAPVTITKERAENVLFSEGYYNSDYQFVVKKGTPEINSLDGFRNKTLAVNKGAEYDIWARKLADEYQWKVVSYGTNTDAIQAVVSNKAFAAITGITPGAWAVKKNPRIALSYTQSTNNVWGMAFRKDDTATRAQVDRIIECLKVDGTISRLAEKWFGLTPAAGSAAVTPMPGYGPPGLPGYEDTPHPLTCEPSDAEAGETLP</sequence>
<comment type="caution">
    <text evidence="6">The sequence shown here is derived from an EMBL/GenBank/DDBJ whole genome shotgun (WGS) entry which is preliminary data.</text>
</comment>
<dbReference type="RefSeq" id="WP_220701775.1">
    <property type="nucleotide sequence ID" value="NZ_CP014137.1"/>
</dbReference>
<dbReference type="GeneID" id="70906364"/>
<accession>A0AAE8EMG2</accession>
<feature type="region of interest" description="Disordered" evidence="3">
    <location>
        <begin position="260"/>
        <end position="292"/>
    </location>
</feature>
<evidence type="ECO:0000256" key="1">
    <source>
        <dbReference type="ARBA" id="ARBA00010333"/>
    </source>
</evidence>
<dbReference type="AlphaFoldDB" id="A0AAE8EMG2"/>
<evidence type="ECO:0000256" key="2">
    <source>
        <dbReference type="ARBA" id="ARBA00022729"/>
    </source>
</evidence>
<feature type="compositionally biased region" description="Acidic residues" evidence="3">
    <location>
        <begin position="283"/>
        <end position="292"/>
    </location>
</feature>
<feature type="signal peptide" evidence="4">
    <location>
        <begin position="1"/>
        <end position="23"/>
    </location>
</feature>
<evidence type="ECO:0000313" key="6">
    <source>
        <dbReference type="EMBL" id="RLM20835.1"/>
    </source>
</evidence>
<dbReference type="InterPro" id="IPR001638">
    <property type="entry name" value="Solute-binding_3/MltF_N"/>
</dbReference>
<comment type="similarity">
    <text evidence="1">Belongs to the bacterial solute-binding protein 3 family.</text>
</comment>
<dbReference type="KEGG" id="bgj:AWC36_06160"/>
<keyword evidence="2 4" id="KW-0732">Signal</keyword>
<evidence type="ECO:0000256" key="4">
    <source>
        <dbReference type="SAM" id="SignalP"/>
    </source>
</evidence>
<dbReference type="SUPFAM" id="SSF53850">
    <property type="entry name" value="Periplasmic binding protein-like II"/>
    <property type="match status" value="1"/>
</dbReference>
<dbReference type="Pfam" id="PF00497">
    <property type="entry name" value="SBP_bac_3"/>
    <property type="match status" value="1"/>
</dbReference>
<evidence type="ECO:0000259" key="5">
    <source>
        <dbReference type="SMART" id="SM00062"/>
    </source>
</evidence>
<dbReference type="SMART" id="SM00062">
    <property type="entry name" value="PBPb"/>
    <property type="match status" value="1"/>
</dbReference>
<gene>
    <name evidence="6" type="ORF">BIY26_15160</name>
</gene>
<organism evidence="6 7">
    <name type="scientific">Brenneria goodwinii</name>
    <dbReference type="NCBI Taxonomy" id="1109412"/>
    <lineage>
        <taxon>Bacteria</taxon>
        <taxon>Pseudomonadati</taxon>
        <taxon>Pseudomonadota</taxon>
        <taxon>Gammaproteobacteria</taxon>
        <taxon>Enterobacterales</taxon>
        <taxon>Pectobacteriaceae</taxon>
        <taxon>Brenneria</taxon>
    </lineage>
</organism>
<feature type="chain" id="PRO_5042208123" evidence="4">
    <location>
        <begin position="24"/>
        <end position="292"/>
    </location>
</feature>
<evidence type="ECO:0000313" key="7">
    <source>
        <dbReference type="Proteomes" id="UP000285972"/>
    </source>
</evidence>
<dbReference type="EMBL" id="MJLX01000044">
    <property type="protein sequence ID" value="RLM20835.1"/>
    <property type="molecule type" value="Genomic_DNA"/>
</dbReference>
<dbReference type="PANTHER" id="PTHR35936:SF38">
    <property type="entry name" value="GLUTAMINE-BINDING PERIPLASMIC PROTEIN"/>
    <property type="match status" value="1"/>
</dbReference>
<proteinExistence type="inferred from homology"/>
<dbReference type="Proteomes" id="UP000285972">
    <property type="component" value="Unassembled WGS sequence"/>
</dbReference>